<keyword evidence="1" id="KW-0472">Membrane</keyword>
<reference evidence="2" key="1">
    <citation type="submission" date="2020-06" db="EMBL/GenBank/DDBJ databases">
        <title>Paenibacillus sp. nov., isolated from soil.</title>
        <authorList>
            <person name="Seo Y.L."/>
        </authorList>
    </citation>
    <scope>NUCLEOTIDE SEQUENCE [LARGE SCALE GENOMIC DNA]</scope>
    <source>
        <strain evidence="2">JW14</strain>
    </source>
</reference>
<keyword evidence="3" id="KW-1185">Reference proteome</keyword>
<feature type="transmembrane region" description="Helical" evidence="1">
    <location>
        <begin position="100"/>
        <end position="122"/>
    </location>
</feature>
<accession>A0A850ER30</accession>
<feature type="transmembrane region" description="Helical" evidence="1">
    <location>
        <begin position="21"/>
        <end position="42"/>
    </location>
</feature>
<dbReference type="Pfam" id="PF12730">
    <property type="entry name" value="ABC2_membrane_4"/>
    <property type="match status" value="1"/>
</dbReference>
<dbReference type="Proteomes" id="UP000564806">
    <property type="component" value="Unassembled WGS sequence"/>
</dbReference>
<evidence type="ECO:0000256" key="1">
    <source>
        <dbReference type="SAM" id="Phobius"/>
    </source>
</evidence>
<organism evidence="2 3">
    <name type="scientific">Paenibacillus agri</name>
    <dbReference type="NCBI Taxonomy" id="2744309"/>
    <lineage>
        <taxon>Bacteria</taxon>
        <taxon>Bacillati</taxon>
        <taxon>Bacillota</taxon>
        <taxon>Bacilli</taxon>
        <taxon>Bacillales</taxon>
        <taxon>Paenibacillaceae</taxon>
        <taxon>Paenibacillus</taxon>
    </lineage>
</organism>
<feature type="transmembrane region" description="Helical" evidence="1">
    <location>
        <begin position="142"/>
        <end position="164"/>
    </location>
</feature>
<keyword evidence="1" id="KW-1133">Transmembrane helix</keyword>
<name>A0A850ER30_9BACL</name>
<comment type="caution">
    <text evidence="2">The sequence shown here is derived from an EMBL/GenBank/DDBJ whole genome shotgun (WGS) entry which is preliminary data.</text>
</comment>
<gene>
    <name evidence="2" type="ORF">HPT30_17790</name>
</gene>
<sequence length="249" mass="27404">MDGLTAGFKNELQLMIYRKKTIFFFAISVFIPLLLIALFHSLQPVLGLFTVSPTYPVQMLEIYTIFLIPLFLFLEIADLFPQEVSSRTLKLALLRPITRLGAYMAKFLALGVAIGALLLLLGTVSTLCNLIFGTSGTGSIDAFGLLKAYVAAFLSMWSLAALFVCMAQFFRSAGGFLVFSILIYAGTKAAPYFLQGFSSFSITSYTGWYSLWLGHSISVAKLATGSVFVLSSLVMFLALGYIFFERKEV</sequence>
<keyword evidence="1" id="KW-0812">Transmembrane</keyword>
<feature type="transmembrane region" description="Helical" evidence="1">
    <location>
        <begin position="62"/>
        <end position="80"/>
    </location>
</feature>
<proteinExistence type="predicted"/>
<evidence type="ECO:0000313" key="3">
    <source>
        <dbReference type="Proteomes" id="UP000564806"/>
    </source>
</evidence>
<protein>
    <submittedName>
        <fullName evidence="2">ABC transporter permease</fullName>
    </submittedName>
</protein>
<dbReference type="RefSeq" id="WP_175372692.1">
    <property type="nucleotide sequence ID" value="NZ_JABWCS010000213.1"/>
</dbReference>
<feature type="transmembrane region" description="Helical" evidence="1">
    <location>
        <begin position="176"/>
        <end position="202"/>
    </location>
</feature>
<evidence type="ECO:0000313" key="2">
    <source>
        <dbReference type="EMBL" id="NUU62199.1"/>
    </source>
</evidence>
<dbReference type="AlphaFoldDB" id="A0A850ER30"/>
<feature type="transmembrane region" description="Helical" evidence="1">
    <location>
        <begin position="222"/>
        <end position="244"/>
    </location>
</feature>
<dbReference type="EMBL" id="JABWCS010000213">
    <property type="protein sequence ID" value="NUU62199.1"/>
    <property type="molecule type" value="Genomic_DNA"/>
</dbReference>